<proteinExistence type="predicted"/>
<dbReference type="EMBL" id="JAVRAA010000019">
    <property type="protein sequence ID" value="MDT0340198.1"/>
    <property type="molecule type" value="Genomic_DNA"/>
</dbReference>
<feature type="compositionally biased region" description="Polar residues" evidence="1">
    <location>
        <begin position="817"/>
        <end position="828"/>
    </location>
</feature>
<dbReference type="PANTHER" id="PTHR36837:SF2">
    <property type="entry name" value="POLY(3-HYDROXYALKANOATE) POLYMERASE SUBUNIT PHAC"/>
    <property type="match status" value="1"/>
</dbReference>
<dbReference type="InterPro" id="IPR029058">
    <property type="entry name" value="AB_hydrolase_fold"/>
</dbReference>
<dbReference type="InterPro" id="IPR051321">
    <property type="entry name" value="PHA/PHB_synthase"/>
</dbReference>
<dbReference type="Pfam" id="PF11339">
    <property type="entry name" value="DUF3141"/>
    <property type="match status" value="1"/>
</dbReference>
<feature type="region of interest" description="Disordered" evidence="1">
    <location>
        <begin position="746"/>
        <end position="834"/>
    </location>
</feature>
<reference evidence="2" key="1">
    <citation type="submission" date="2023-02" db="EMBL/GenBank/DDBJ databases">
        <title>Description of Herbaspirillum huttiense subsp. nephrolepsisexaltata and Herbaspirillum huttiense subsp. lycopersicon.</title>
        <authorList>
            <person name="Poudel M."/>
            <person name="Sharma A."/>
            <person name="Goss E."/>
            <person name="Tapia J.H."/>
            <person name="Harmon C.M."/>
            <person name="Jones J.B."/>
        </authorList>
    </citation>
    <scope>NUCLEOTIDE SEQUENCE</scope>
    <source>
        <strain evidence="2">NC40101</strain>
    </source>
</reference>
<protein>
    <submittedName>
        <fullName evidence="2">DUF3141 domain-containing protein</fullName>
    </submittedName>
</protein>
<dbReference type="RefSeq" id="WP_310838714.1">
    <property type="nucleotide sequence ID" value="NZ_JAVLSM010000018.1"/>
</dbReference>
<comment type="caution">
    <text evidence="2">The sequence shown here is derived from an EMBL/GenBank/DDBJ whole genome shotgun (WGS) entry which is preliminary data.</text>
</comment>
<sequence length="834" mass="92295">MASRKTSDPHPPEQPVTPAGAWGDVPNYVQDCVQRSFLFLDTLLDRGNDYLEHLEQGTPPLLKFEHELVLDGHDLPQPCNYALLRLQPPPGLPVDPQARPVVVVDPRAGHGPGIGGFKFDSEVGMAMKAGHTVYFVTFRPEPEEGQTLVTVMDAEARFLEEVIRRHPQCPAKPVVIGNCQAGWAMMTLDAVRPELFGPLMMVGAPASYWAGSSTLNPMRYSGANLGGTWLASLAADLGADRFDGAYLVENFEKLNPANTFWSKYYNLWAGVDQEAARFLEFERWWGGFFRMTGAEIEAITENLFVGNKLARGELEVKGRAVNLRDITAPIVVFASWGDNITPPPQALNWIIDVWGDERAIAAAGRTIIYVLHESVGHLGIFVGGSVALKEHDQLVSSLDVIESLPPGLYEMKLERKDGRATQRWDALEPGDYTVHYEHRTMEDLRKLNPEGREEESLFSTISQWSQLNAQWYKTWVRPWVRMTATRDSANALMRMNPLRMQRQLFSDKHPVAAFIRQQAATARTQRVQLDPEHPLKQYERRMAQKITDELNAWRDQRDARTVRMTRQLFGPTGLGAWLPPREPDADLAQRWAQQELGSYRDTVIGQIADGGFAEAVCRIVIAGMVSIGAFERRSLRLARLLAQLPNMHASVSPQTNWVQLLKEQARITAVAPVEALNALGQMLPDAASRERALALAAAVMMIEPTLANPRSEIIELLVATLEVDPDRVIALARKLTKAIGEDDDALILPSSEEEPARPAPAPRKRAARPPASVAKPAKVSAPPKPVRSAPSAKPASAQTKTSAKTEKSAPIAKAMGTTKTTRSGTPARTRSKRS</sequence>
<feature type="compositionally biased region" description="Basic and acidic residues" evidence="1">
    <location>
        <begin position="1"/>
        <end position="11"/>
    </location>
</feature>
<organism evidence="2">
    <name type="scientific">Herbaspirillum huttiense subsp. nephrolepidis</name>
    <dbReference type="NCBI Taxonomy" id="3075126"/>
    <lineage>
        <taxon>Bacteria</taxon>
        <taxon>Pseudomonadati</taxon>
        <taxon>Pseudomonadota</taxon>
        <taxon>Betaproteobacteria</taxon>
        <taxon>Burkholderiales</taxon>
        <taxon>Oxalobacteraceae</taxon>
        <taxon>Herbaspirillum</taxon>
    </lineage>
</organism>
<dbReference type="AlphaFoldDB" id="A0AAE4K8X9"/>
<evidence type="ECO:0000313" key="2">
    <source>
        <dbReference type="EMBL" id="MDT0340198.1"/>
    </source>
</evidence>
<dbReference type="SUPFAM" id="SSF53474">
    <property type="entry name" value="alpha/beta-Hydrolases"/>
    <property type="match status" value="1"/>
</dbReference>
<feature type="region of interest" description="Disordered" evidence="1">
    <location>
        <begin position="1"/>
        <end position="22"/>
    </location>
</feature>
<evidence type="ECO:0000256" key="1">
    <source>
        <dbReference type="SAM" id="MobiDB-lite"/>
    </source>
</evidence>
<gene>
    <name evidence="2" type="ORF">RJN63_25440</name>
</gene>
<accession>A0AAE4K8X9</accession>
<feature type="compositionally biased region" description="Low complexity" evidence="1">
    <location>
        <begin position="768"/>
        <end position="781"/>
    </location>
</feature>
<dbReference type="Gene3D" id="3.40.50.1820">
    <property type="entry name" value="alpha/beta hydrolase"/>
    <property type="match status" value="1"/>
</dbReference>
<dbReference type="InterPro" id="IPR024501">
    <property type="entry name" value="DUF3141"/>
</dbReference>
<name>A0AAE4K8X9_9BURK</name>
<dbReference type="PANTHER" id="PTHR36837">
    <property type="entry name" value="POLY(3-HYDROXYALKANOATE) POLYMERASE SUBUNIT PHAC"/>
    <property type="match status" value="1"/>
</dbReference>